<gene>
    <name evidence="2" type="ORF">PHACADRAFT_152683</name>
</gene>
<dbReference type="PANTHER" id="PTHR47204">
    <property type="entry name" value="OS02G0168900 PROTEIN"/>
    <property type="match status" value="1"/>
</dbReference>
<dbReference type="GO" id="GO:0032299">
    <property type="term" value="C:ribonuclease H2 complex"/>
    <property type="evidence" value="ECO:0007669"/>
    <property type="project" value="InterPro"/>
</dbReference>
<feature type="region of interest" description="Disordered" evidence="1">
    <location>
        <begin position="173"/>
        <end position="199"/>
    </location>
</feature>
<dbReference type="OrthoDB" id="6222486at2759"/>
<dbReference type="Gene3D" id="2.40.128.680">
    <property type="match status" value="2"/>
</dbReference>
<dbReference type="CDD" id="cd09271">
    <property type="entry name" value="RNase_H2-C"/>
    <property type="match status" value="1"/>
</dbReference>
<evidence type="ECO:0000256" key="1">
    <source>
        <dbReference type="SAM" id="MobiDB-lite"/>
    </source>
</evidence>
<evidence type="ECO:0000313" key="2">
    <source>
        <dbReference type="EMBL" id="EKM50578.1"/>
    </source>
</evidence>
<dbReference type="GeneID" id="18908919"/>
<dbReference type="PANTHER" id="PTHR47204:SF1">
    <property type="entry name" value="RIBONUCLEASE H2 SUBUNIT C"/>
    <property type="match status" value="1"/>
</dbReference>
<feature type="compositionally biased region" description="Acidic residues" evidence="1">
    <location>
        <begin position="186"/>
        <end position="195"/>
    </location>
</feature>
<name>K5VH74_PHACS</name>
<dbReference type="AlphaFoldDB" id="K5VH74"/>
<dbReference type="InterPro" id="IPR013924">
    <property type="entry name" value="RNase_H2_suC"/>
</dbReference>
<dbReference type="HOGENOM" id="CLU_071098_0_0_1"/>
<evidence type="ECO:0000313" key="3">
    <source>
        <dbReference type="Proteomes" id="UP000008370"/>
    </source>
</evidence>
<dbReference type="InParanoid" id="K5VH74"/>
<reference evidence="2 3" key="1">
    <citation type="journal article" date="2012" name="BMC Genomics">
        <title>Comparative genomics of the white-rot fungi, Phanerochaete carnosa and P. chrysosporium, to elucidate the genetic basis of the distinct wood types they colonize.</title>
        <authorList>
            <person name="Suzuki H."/>
            <person name="MacDonald J."/>
            <person name="Syed K."/>
            <person name="Salamov A."/>
            <person name="Hori C."/>
            <person name="Aerts A."/>
            <person name="Henrissat B."/>
            <person name="Wiebenga A."/>
            <person name="vanKuyk P.A."/>
            <person name="Barry K."/>
            <person name="Lindquist E."/>
            <person name="LaButti K."/>
            <person name="Lapidus A."/>
            <person name="Lucas S."/>
            <person name="Coutinho P."/>
            <person name="Gong Y."/>
            <person name="Samejima M."/>
            <person name="Mahadevan R."/>
            <person name="Abou-Zaid M."/>
            <person name="de Vries R.P."/>
            <person name="Igarashi K."/>
            <person name="Yadav J.S."/>
            <person name="Grigoriev I.V."/>
            <person name="Master E.R."/>
        </authorList>
    </citation>
    <scope>NUCLEOTIDE SEQUENCE [LARGE SCALE GENOMIC DNA]</scope>
    <source>
        <strain evidence="2 3">HHB-10118-sp</strain>
    </source>
</reference>
<dbReference type="Pfam" id="PF08615">
    <property type="entry name" value="RNase_H2_suC"/>
    <property type="match status" value="1"/>
</dbReference>
<dbReference type="RefSeq" id="XP_007400848.1">
    <property type="nucleotide sequence ID" value="XM_007400786.1"/>
</dbReference>
<dbReference type="Proteomes" id="UP000008370">
    <property type="component" value="Unassembled WGS sequence"/>
</dbReference>
<accession>K5VH74</accession>
<dbReference type="STRING" id="650164.K5VH74"/>
<protein>
    <submittedName>
        <fullName evidence="2">Uncharacterized protein</fullName>
    </submittedName>
</protein>
<dbReference type="GO" id="GO:0006401">
    <property type="term" value="P:RNA catabolic process"/>
    <property type="evidence" value="ECO:0007669"/>
    <property type="project" value="InterPro"/>
</dbReference>
<dbReference type="KEGG" id="pco:PHACADRAFT_152683"/>
<organism evidence="2 3">
    <name type="scientific">Phanerochaete carnosa (strain HHB-10118-sp)</name>
    <name type="common">White-rot fungus</name>
    <name type="synonym">Peniophora carnosa</name>
    <dbReference type="NCBI Taxonomy" id="650164"/>
    <lineage>
        <taxon>Eukaryota</taxon>
        <taxon>Fungi</taxon>
        <taxon>Dikarya</taxon>
        <taxon>Basidiomycota</taxon>
        <taxon>Agaricomycotina</taxon>
        <taxon>Agaricomycetes</taxon>
        <taxon>Polyporales</taxon>
        <taxon>Phanerochaetaceae</taxon>
        <taxon>Phanerochaete</taxon>
    </lineage>
</organism>
<proteinExistence type="predicted"/>
<dbReference type="EMBL" id="JH930478">
    <property type="protein sequence ID" value="EKM50578.1"/>
    <property type="molecule type" value="Genomic_DNA"/>
</dbReference>
<keyword evidence="3" id="KW-1185">Reference proteome</keyword>
<sequence>MADEAVVPRIELAAARGPIPTFSAHLMPFHVQYSGPAPVTTYFRVKPSIDPSQATGASIDASKNGSRQTAERVEAVDSQETLVGGCPSLDPAPSTSSVTTLTGNIETSQMIDETATPSGKHFVAAFRGRTVRGTKIDLPEGFAGIVLSTPESTQMKPAVSAKALAKDRRRTRARKAASKKQAVQADEVEEEEADASMEGVEVHSGPVKILEVKGTFASFTLWHPDVPVDEGSDEYLRSLTEWTKIAAEVRLRFLETQAVTADRYV</sequence>